<proteinExistence type="predicted"/>
<protein>
    <submittedName>
        <fullName evidence="1">Uncharacterized protein</fullName>
    </submittedName>
</protein>
<sequence>MGKGIKIKIIVLFLIFIAVGCDGTLGGFKTRKFPVSKQKLVVAIESFYERNPQFITPPKWKEEQESWKKRGYDFLDARFFYLQDTPEELYYVSFIGDENDSIQSNANSVSIAIRAVFTRKNNRWLYEKDFNEEEKTRIENRFNNGIISKLEKYVGAKALIEKD</sequence>
<reference evidence="1 2" key="1">
    <citation type="submission" date="2018-06" db="EMBL/GenBank/DDBJ databases">
        <title>Genome sequencing of Flavobacterium.</title>
        <authorList>
            <person name="Baek M.-G."/>
            <person name="Yi H."/>
        </authorList>
    </citation>
    <scope>NUCLEOTIDE SEQUENCE [LARGE SCALE GENOMIC DNA]</scope>
    <source>
        <strain evidence="1 2">HYN0086</strain>
    </source>
</reference>
<dbReference type="Proteomes" id="UP000251561">
    <property type="component" value="Chromosome"/>
</dbReference>
<accession>A0A344LY38</accession>
<dbReference type="EMBL" id="CP030261">
    <property type="protein sequence ID" value="AXB58830.1"/>
    <property type="molecule type" value="Genomic_DNA"/>
</dbReference>
<dbReference type="AlphaFoldDB" id="A0A344LY38"/>
<evidence type="ECO:0000313" key="1">
    <source>
        <dbReference type="EMBL" id="AXB58830.1"/>
    </source>
</evidence>
<dbReference type="RefSeq" id="WP_113679731.1">
    <property type="nucleotide sequence ID" value="NZ_CP030261.1"/>
</dbReference>
<keyword evidence="2" id="KW-1185">Reference proteome</keyword>
<evidence type="ECO:0000313" key="2">
    <source>
        <dbReference type="Proteomes" id="UP000251561"/>
    </source>
</evidence>
<dbReference type="KEGG" id="ffl:HYN86_20465"/>
<name>A0A344LY38_9FLAO</name>
<dbReference type="PROSITE" id="PS51257">
    <property type="entry name" value="PROKAR_LIPOPROTEIN"/>
    <property type="match status" value="1"/>
</dbReference>
<gene>
    <name evidence="1" type="ORF">HYN86_20465</name>
</gene>
<dbReference type="OrthoDB" id="1371764at2"/>
<organism evidence="1 2">
    <name type="scientific">Flavobacterium fluviale</name>
    <dbReference type="NCBI Taxonomy" id="2249356"/>
    <lineage>
        <taxon>Bacteria</taxon>
        <taxon>Pseudomonadati</taxon>
        <taxon>Bacteroidota</taxon>
        <taxon>Flavobacteriia</taxon>
        <taxon>Flavobacteriales</taxon>
        <taxon>Flavobacteriaceae</taxon>
        <taxon>Flavobacterium</taxon>
    </lineage>
</organism>